<keyword evidence="6" id="KW-0653">Protein transport</keyword>
<dbReference type="EMBL" id="HBUF01350756">
    <property type="protein sequence ID" value="CAG6713595.1"/>
    <property type="molecule type" value="Transcribed_RNA"/>
</dbReference>
<dbReference type="EMBL" id="HBUF01350755">
    <property type="protein sequence ID" value="CAG6713592.1"/>
    <property type="molecule type" value="Transcribed_RNA"/>
</dbReference>
<sequence length="156" mass="17174">MRVLQSPMEIITGNKVATAVALGAAAVVGYCIYFDNKRRSDPLFKEKLKERRRKNRELLQQKNKRGIPDLKDHSAVQQYFLQEIQLGETLLAAGDLENGVEHLANALTVCGQPNQLLGVLQQTLPPNVFNALIEKLPQAGMRLAGEPSAADDLGLE</sequence>
<accession>A0A8D8S714</accession>
<dbReference type="Gene3D" id="1.20.960.10">
    <property type="entry name" value="Mitochondrial outer membrane translocase complex, subunit Tom20 domain"/>
    <property type="match status" value="1"/>
</dbReference>
<dbReference type="PIRSF" id="PIRSF037707">
    <property type="entry name" value="MAS20_rcpt"/>
    <property type="match status" value="1"/>
</dbReference>
<dbReference type="AlphaFoldDB" id="A0A8D8S714"/>
<keyword evidence="4 11" id="KW-0812">Transmembrane</keyword>
<evidence type="ECO:0000256" key="1">
    <source>
        <dbReference type="ARBA" id="ARBA00004572"/>
    </source>
</evidence>
<name>A0A8D8S714_9HEMI</name>
<dbReference type="GO" id="GO:0008320">
    <property type="term" value="F:protein transmembrane transporter activity"/>
    <property type="evidence" value="ECO:0007669"/>
    <property type="project" value="TreeGrafter"/>
</dbReference>
<dbReference type="SUPFAM" id="SSF47157">
    <property type="entry name" value="Mitochondrial import receptor subunit Tom20"/>
    <property type="match status" value="1"/>
</dbReference>
<evidence type="ECO:0000256" key="4">
    <source>
        <dbReference type="ARBA" id="ARBA00022692"/>
    </source>
</evidence>
<evidence type="ECO:0000256" key="9">
    <source>
        <dbReference type="ARBA" id="ARBA00023136"/>
    </source>
</evidence>
<dbReference type="GO" id="GO:0006605">
    <property type="term" value="P:protein targeting"/>
    <property type="evidence" value="ECO:0007669"/>
    <property type="project" value="InterPro"/>
</dbReference>
<keyword evidence="5 10" id="KW-1000">Mitochondrion outer membrane</keyword>
<comment type="similarity">
    <text evidence="2 10">Belongs to the Tom20 family.</text>
</comment>
<dbReference type="InterPro" id="IPR002056">
    <property type="entry name" value="MAS20"/>
</dbReference>
<evidence type="ECO:0000256" key="7">
    <source>
        <dbReference type="ARBA" id="ARBA00022989"/>
    </source>
</evidence>
<dbReference type="EMBL" id="HBUF01350757">
    <property type="protein sequence ID" value="CAG6713598.1"/>
    <property type="molecule type" value="Transcribed_RNA"/>
</dbReference>
<dbReference type="PANTHER" id="PTHR12430:SF0">
    <property type="entry name" value="TRANSLOCASE OF OUTER MITOCHONDRIAL MEMBRANE 20"/>
    <property type="match status" value="1"/>
</dbReference>
<dbReference type="GO" id="GO:0006886">
    <property type="term" value="P:intracellular protein transport"/>
    <property type="evidence" value="ECO:0007669"/>
    <property type="project" value="InterPro"/>
</dbReference>
<dbReference type="EMBL" id="HBUF01078816">
    <property type="protein sequence ID" value="CAG6632172.1"/>
    <property type="molecule type" value="Transcribed_RNA"/>
</dbReference>
<evidence type="ECO:0000256" key="8">
    <source>
        <dbReference type="ARBA" id="ARBA00023128"/>
    </source>
</evidence>
<evidence type="ECO:0000256" key="6">
    <source>
        <dbReference type="ARBA" id="ARBA00022927"/>
    </source>
</evidence>
<protein>
    <submittedName>
        <fullName evidence="12">Mitochondrial import receptor subunit TOM20 homolog B</fullName>
    </submittedName>
</protein>
<keyword evidence="3" id="KW-0813">Transport</keyword>
<organism evidence="12">
    <name type="scientific">Cacopsylla melanoneura</name>
    <dbReference type="NCBI Taxonomy" id="428564"/>
    <lineage>
        <taxon>Eukaryota</taxon>
        <taxon>Metazoa</taxon>
        <taxon>Ecdysozoa</taxon>
        <taxon>Arthropoda</taxon>
        <taxon>Hexapoda</taxon>
        <taxon>Insecta</taxon>
        <taxon>Pterygota</taxon>
        <taxon>Neoptera</taxon>
        <taxon>Paraneoptera</taxon>
        <taxon>Hemiptera</taxon>
        <taxon>Sternorrhyncha</taxon>
        <taxon>Psylloidea</taxon>
        <taxon>Psyllidae</taxon>
        <taxon>Psyllinae</taxon>
        <taxon>Cacopsylla</taxon>
    </lineage>
</organism>
<evidence type="ECO:0000256" key="2">
    <source>
        <dbReference type="ARBA" id="ARBA00005792"/>
    </source>
</evidence>
<keyword evidence="7 11" id="KW-1133">Transmembrane helix</keyword>
<dbReference type="EMBL" id="HBUF01200411">
    <property type="protein sequence ID" value="CAG6661702.1"/>
    <property type="molecule type" value="Transcribed_RNA"/>
</dbReference>
<dbReference type="EMBL" id="HBUF01350759">
    <property type="protein sequence ID" value="CAG6713604.1"/>
    <property type="molecule type" value="Transcribed_RNA"/>
</dbReference>
<dbReference type="PANTHER" id="PTHR12430">
    <property type="entry name" value="MITOCHONDRIAL IMPORT RECEPTOR SUBUNIT TOM20"/>
    <property type="match status" value="1"/>
</dbReference>
<dbReference type="EMBL" id="HBUF01350758">
    <property type="protein sequence ID" value="CAG6713601.1"/>
    <property type="molecule type" value="Transcribed_RNA"/>
</dbReference>
<feature type="transmembrane region" description="Helical" evidence="11">
    <location>
        <begin position="16"/>
        <end position="34"/>
    </location>
</feature>
<dbReference type="Pfam" id="PF02064">
    <property type="entry name" value="MAS20"/>
    <property type="match status" value="1"/>
</dbReference>
<dbReference type="EMBL" id="HBUF01200410">
    <property type="protein sequence ID" value="CAG6661698.1"/>
    <property type="molecule type" value="Transcribed_RNA"/>
</dbReference>
<reference evidence="12" key="1">
    <citation type="submission" date="2021-05" db="EMBL/GenBank/DDBJ databases">
        <authorList>
            <person name="Alioto T."/>
            <person name="Alioto T."/>
            <person name="Gomez Garrido J."/>
        </authorList>
    </citation>
    <scope>NUCLEOTIDE SEQUENCE</scope>
</reference>
<dbReference type="InterPro" id="IPR023392">
    <property type="entry name" value="Tom20_dom_sf"/>
</dbReference>
<dbReference type="EMBL" id="HBUF01350760">
    <property type="protein sequence ID" value="CAG6713607.1"/>
    <property type="molecule type" value="Transcribed_RNA"/>
</dbReference>
<dbReference type="GO" id="GO:0030943">
    <property type="term" value="F:mitochondrion targeting sequence binding"/>
    <property type="evidence" value="ECO:0007669"/>
    <property type="project" value="TreeGrafter"/>
</dbReference>
<evidence type="ECO:0000256" key="11">
    <source>
        <dbReference type="SAM" id="Phobius"/>
    </source>
</evidence>
<dbReference type="EMBL" id="HBUF01078818">
    <property type="protein sequence ID" value="CAG6632174.1"/>
    <property type="molecule type" value="Transcribed_RNA"/>
</dbReference>
<proteinExistence type="inferred from homology"/>
<evidence type="ECO:0000256" key="5">
    <source>
        <dbReference type="ARBA" id="ARBA00022787"/>
    </source>
</evidence>
<dbReference type="EMBL" id="HBUF01200409">
    <property type="protein sequence ID" value="CAG6661694.1"/>
    <property type="molecule type" value="Transcribed_RNA"/>
</dbReference>
<evidence type="ECO:0000256" key="3">
    <source>
        <dbReference type="ARBA" id="ARBA00022448"/>
    </source>
</evidence>
<dbReference type="PRINTS" id="PR01989">
    <property type="entry name" value="EUOM20RECPTR"/>
</dbReference>
<dbReference type="EMBL" id="HBUF01078817">
    <property type="protein sequence ID" value="CAG6632173.1"/>
    <property type="molecule type" value="Transcribed_RNA"/>
</dbReference>
<dbReference type="PRINTS" id="PR00351">
    <property type="entry name" value="OM20RECEPTOR"/>
</dbReference>
<comment type="subcellular location">
    <subcellularLocation>
        <location evidence="1">Mitochondrion outer membrane</location>
        <topology evidence="1">Single-pass membrane protein</topology>
    </subcellularLocation>
</comment>
<dbReference type="GO" id="GO:0016031">
    <property type="term" value="P:tRNA import into mitochondrion"/>
    <property type="evidence" value="ECO:0007669"/>
    <property type="project" value="TreeGrafter"/>
</dbReference>
<keyword evidence="8 10" id="KW-0496">Mitochondrion</keyword>
<dbReference type="GO" id="GO:0005742">
    <property type="term" value="C:mitochondrial outer membrane translocase complex"/>
    <property type="evidence" value="ECO:0007669"/>
    <property type="project" value="UniProtKB-UniRule"/>
</dbReference>
<keyword evidence="12" id="KW-0675">Receptor</keyword>
<dbReference type="InterPro" id="IPR022422">
    <property type="entry name" value="MAS20_rcpt_metazoan"/>
</dbReference>
<evidence type="ECO:0000313" key="12">
    <source>
        <dbReference type="EMBL" id="CAG6661694.1"/>
    </source>
</evidence>
<dbReference type="GO" id="GO:0030150">
    <property type="term" value="P:protein import into mitochondrial matrix"/>
    <property type="evidence" value="ECO:0007669"/>
    <property type="project" value="TreeGrafter"/>
</dbReference>
<dbReference type="EMBL" id="HBUF01350754">
    <property type="protein sequence ID" value="CAG6713589.1"/>
    <property type="molecule type" value="Transcribed_RNA"/>
</dbReference>
<keyword evidence="9 10" id="KW-0472">Membrane</keyword>
<evidence type="ECO:0000256" key="10">
    <source>
        <dbReference type="PIRNR" id="PIRNR037707"/>
    </source>
</evidence>